<dbReference type="AlphaFoldDB" id="A0A068R1D0"/>
<dbReference type="HOGENOM" id="CLU_3013340_0_0_6"/>
<proteinExistence type="predicted"/>
<keyword evidence="2" id="KW-1185">Reference proteome</keyword>
<gene>
    <name evidence="1" type="ORF">XPG1_1447</name>
</gene>
<name>A0A068R1D0_9GAMM</name>
<organism evidence="1 2">
    <name type="scientific">Xenorhabdus poinarii G6</name>
    <dbReference type="NCBI Taxonomy" id="1354304"/>
    <lineage>
        <taxon>Bacteria</taxon>
        <taxon>Pseudomonadati</taxon>
        <taxon>Pseudomonadota</taxon>
        <taxon>Gammaproteobacteria</taxon>
        <taxon>Enterobacterales</taxon>
        <taxon>Morganellaceae</taxon>
        <taxon>Xenorhabdus</taxon>
    </lineage>
</organism>
<sequence length="56" mass="5931">MISAVATCTGGESELGDFCAEVELFGSLDNDGVLKYFQEKKIVAMITASAAASRKR</sequence>
<accession>A0A068R1D0</accession>
<dbReference type="EMBL" id="FO704551">
    <property type="protein sequence ID" value="CDG21102.1"/>
    <property type="molecule type" value="Genomic_DNA"/>
</dbReference>
<evidence type="ECO:0000313" key="1">
    <source>
        <dbReference type="EMBL" id="CDG21102.1"/>
    </source>
</evidence>
<reference evidence="1 2" key="1">
    <citation type="submission" date="2013-07" db="EMBL/GenBank/DDBJ databases">
        <authorList>
            <person name="Genoscope - CEA"/>
        </authorList>
    </citation>
    <scope>NUCLEOTIDE SEQUENCE [LARGE SCALE GENOMIC DNA]</scope>
    <source>
        <strain evidence="1 2">G6</strain>
    </source>
</reference>
<dbReference type="Proteomes" id="UP000032735">
    <property type="component" value="Chromosome"/>
</dbReference>
<evidence type="ECO:0000313" key="2">
    <source>
        <dbReference type="Proteomes" id="UP000032735"/>
    </source>
</evidence>
<dbReference type="KEGG" id="xpo:XPG1_1447"/>
<protein>
    <submittedName>
        <fullName evidence="1">Uncharacterized protein</fullName>
    </submittedName>
</protein>